<feature type="transmembrane region" description="Helical" evidence="2">
    <location>
        <begin position="30"/>
        <end position="51"/>
    </location>
</feature>
<dbReference type="Pfam" id="PF10935">
    <property type="entry name" value="DUF2637"/>
    <property type="match status" value="1"/>
</dbReference>
<reference evidence="3 4" key="1">
    <citation type="submission" date="2024-06" db="EMBL/GenBank/DDBJ databases">
        <title>The Natural Products Discovery Center: Release of the First 8490 Sequenced Strains for Exploring Actinobacteria Biosynthetic Diversity.</title>
        <authorList>
            <person name="Kalkreuter E."/>
            <person name="Kautsar S.A."/>
            <person name="Yang D."/>
            <person name="Bader C.D."/>
            <person name="Teijaro C.N."/>
            <person name="Fluegel L."/>
            <person name="Davis C.M."/>
            <person name="Simpson J.R."/>
            <person name="Lauterbach L."/>
            <person name="Steele A.D."/>
            <person name="Gui C."/>
            <person name="Meng S."/>
            <person name="Li G."/>
            <person name="Viehrig K."/>
            <person name="Ye F."/>
            <person name="Su P."/>
            <person name="Kiefer A.F."/>
            <person name="Nichols A."/>
            <person name="Cepeda A.J."/>
            <person name="Yan W."/>
            <person name="Fan B."/>
            <person name="Jiang Y."/>
            <person name="Adhikari A."/>
            <person name="Zheng C.-J."/>
            <person name="Schuster L."/>
            <person name="Cowan T.M."/>
            <person name="Smanski M.J."/>
            <person name="Chevrette M.G."/>
            <person name="De Carvalho L.P.S."/>
            <person name="Shen B."/>
        </authorList>
    </citation>
    <scope>NUCLEOTIDE SEQUENCE [LARGE SCALE GENOMIC DNA]</scope>
    <source>
        <strain evidence="3 4">NPDC050100</strain>
    </source>
</reference>
<keyword evidence="2" id="KW-0812">Transmembrane</keyword>
<feature type="compositionally biased region" description="Pro residues" evidence="1">
    <location>
        <begin position="221"/>
        <end position="231"/>
    </location>
</feature>
<feature type="region of interest" description="Disordered" evidence="1">
    <location>
        <begin position="176"/>
        <end position="525"/>
    </location>
</feature>
<feature type="transmembrane region" description="Helical" evidence="2">
    <location>
        <begin position="71"/>
        <end position="89"/>
    </location>
</feature>
<feature type="compositionally biased region" description="Low complexity" evidence="1">
    <location>
        <begin position="384"/>
        <end position="396"/>
    </location>
</feature>
<feature type="compositionally biased region" description="Basic and acidic residues" evidence="1">
    <location>
        <begin position="328"/>
        <end position="338"/>
    </location>
</feature>
<dbReference type="EMBL" id="JBFALK010000001">
    <property type="protein sequence ID" value="MEV0967049.1"/>
    <property type="molecule type" value="Genomic_DNA"/>
</dbReference>
<keyword evidence="2" id="KW-0472">Membrane</keyword>
<protein>
    <submittedName>
        <fullName evidence="3">DUF2637 domain-containing protein</fullName>
    </submittedName>
</protein>
<evidence type="ECO:0000313" key="3">
    <source>
        <dbReference type="EMBL" id="MEV0967049.1"/>
    </source>
</evidence>
<dbReference type="Proteomes" id="UP001551675">
    <property type="component" value="Unassembled WGS sequence"/>
</dbReference>
<organism evidence="3 4">
    <name type="scientific">Microtetraspora glauca</name>
    <dbReference type="NCBI Taxonomy" id="1996"/>
    <lineage>
        <taxon>Bacteria</taxon>
        <taxon>Bacillati</taxon>
        <taxon>Actinomycetota</taxon>
        <taxon>Actinomycetes</taxon>
        <taxon>Streptosporangiales</taxon>
        <taxon>Streptosporangiaceae</taxon>
        <taxon>Microtetraspora</taxon>
    </lineage>
</organism>
<evidence type="ECO:0000313" key="4">
    <source>
        <dbReference type="Proteomes" id="UP001551675"/>
    </source>
</evidence>
<name>A0ABV3G661_MICGL</name>
<feature type="transmembrane region" description="Helical" evidence="2">
    <location>
        <begin position="129"/>
        <end position="152"/>
    </location>
</feature>
<keyword evidence="4" id="KW-1185">Reference proteome</keyword>
<feature type="compositionally biased region" description="Polar residues" evidence="1">
    <location>
        <begin position="356"/>
        <end position="365"/>
    </location>
</feature>
<sequence>MDASPPAAAGSASRPPESPSAGLPLVLRRLAVGVAGLAVALLAAAACVLSFDDLRALAIAGQAEPRFAYLYPAAFDALLVVALIGVPLVRTGRPLLRLQAGLILVLLMAAAATATVATATGATPDVRQAAVVVALLPWVMLSIGLWLLLILAKQAQAHWSDRDPLTDAAEIVPFEREEPRRASRETYSPAVSIAQETAPAPAVSALEEAAPAREEDAPAPAVSPRPAPEPSHPVRRAPTREPAEAPSHAAVTATPQEDGPQEAGDAPATTEPEAAPAEAEPAEVTPTEAEPTNPRPGAEPASPRRNRPVRWGDLVRPHIGDVLVHPRPRGEAPTDSVRESSAGVNADPGEPPAKDAQTTPDNRTTPDAPATPDNLTMPDDRTPDAPGTPRGGAATAEPDEAATPHDTPADIARDRTEQPEHAAHRPSEPHTESTEKSVEESVQESVQESVERRGEAHDARTSESEIDTQPLRRLPEIPDPAHEADAADEEEARRKPYGTAAEAKDEPVPVDPPSGRMRSTPLPPD</sequence>
<comment type="caution">
    <text evidence="3">The sequence shown here is derived from an EMBL/GenBank/DDBJ whole genome shotgun (WGS) entry which is preliminary data.</text>
</comment>
<keyword evidence="2" id="KW-1133">Transmembrane helix</keyword>
<gene>
    <name evidence="3" type="ORF">AB0I59_00330</name>
</gene>
<accession>A0ABV3G661</accession>
<feature type="transmembrane region" description="Helical" evidence="2">
    <location>
        <begin position="101"/>
        <end position="123"/>
    </location>
</feature>
<dbReference type="RefSeq" id="WP_358128537.1">
    <property type="nucleotide sequence ID" value="NZ_JBFALK010000001.1"/>
</dbReference>
<dbReference type="InterPro" id="IPR021235">
    <property type="entry name" value="DUF2637"/>
</dbReference>
<evidence type="ECO:0000256" key="1">
    <source>
        <dbReference type="SAM" id="MobiDB-lite"/>
    </source>
</evidence>
<proteinExistence type="predicted"/>
<feature type="compositionally biased region" description="Low complexity" evidence="1">
    <location>
        <begin position="266"/>
        <end position="292"/>
    </location>
</feature>
<evidence type="ECO:0000256" key="2">
    <source>
        <dbReference type="SAM" id="Phobius"/>
    </source>
</evidence>
<feature type="compositionally biased region" description="Basic and acidic residues" evidence="1">
    <location>
        <begin position="407"/>
        <end position="439"/>
    </location>
</feature>
<feature type="compositionally biased region" description="Basic and acidic residues" evidence="1">
    <location>
        <begin position="449"/>
        <end position="463"/>
    </location>
</feature>
<feature type="compositionally biased region" description="Basic and acidic residues" evidence="1">
    <location>
        <begin position="473"/>
        <end position="485"/>
    </location>
</feature>